<feature type="coiled-coil region" evidence="1">
    <location>
        <begin position="95"/>
        <end position="122"/>
    </location>
</feature>
<keyword evidence="1" id="KW-0175">Coiled coil</keyword>
<dbReference type="Proteomes" id="UP000008068">
    <property type="component" value="Unassembled WGS sequence"/>
</dbReference>
<dbReference type="InParanoid" id="G0MEQ3"/>
<reference evidence="5" key="1">
    <citation type="submission" date="2011-07" db="EMBL/GenBank/DDBJ databases">
        <authorList>
            <consortium name="Caenorhabditis brenneri Sequencing and Analysis Consortium"/>
            <person name="Wilson R.K."/>
        </authorList>
    </citation>
    <scope>NUCLEOTIDE SEQUENCE [LARGE SCALE GENOMIC DNA]</scope>
    <source>
        <strain evidence="5">PB2801</strain>
    </source>
</reference>
<feature type="compositionally biased region" description="Basic and acidic residues" evidence="2">
    <location>
        <begin position="483"/>
        <end position="492"/>
    </location>
</feature>
<feature type="region of interest" description="Disordered" evidence="2">
    <location>
        <begin position="416"/>
        <end position="492"/>
    </location>
</feature>
<feature type="transmembrane region" description="Helical" evidence="3">
    <location>
        <begin position="391"/>
        <end position="414"/>
    </location>
</feature>
<name>G0MEQ3_CAEBE</name>
<sequence>MPNLPVELFPSDENACRQFLDETFLNSPTASSEQPAAISPTSEPIQELQVLLAPEPMEPSEIDKKLVNVLLTAWIKETKQYNLYTLMKTDGVHDKRIVNASIKRIKAEMEKEKNERKEFLRCLSNDQLERLVFHVRSTASKIEESKGIVLAADRTIKEVAGVRYNKTLYVGRPPKKQDTPPPQSQERPENLDKTSRKTNIALQENQKLLNETVAKMKHLSMENADLKSQLEESKKEVERRRIQENEWDDWQKKAEQLIAINDECLAGIKGDYVATALTESMNIAAIPSQPHHSHPSEPMSFAACVRKQPSIESPKAEFLSEIKESFCNEHPRVDFCPTPSTLPPVPQQPVVQAPPPLTPEQIQQQQQFLKMQKIISEITTPSGFIGENPGITIGLVVILISGFCFFAALGLSFLTGKKPKQPVAPNRGRRGNQMRKPSKSRHPQRKEKTSSSMNDMENGSKRKDETKEKYEKQKSTNSKSKKNSKESIHSTS</sequence>
<feature type="compositionally biased region" description="Basic and acidic residues" evidence="2">
    <location>
        <begin position="186"/>
        <end position="195"/>
    </location>
</feature>
<keyword evidence="5" id="KW-1185">Reference proteome</keyword>
<keyword evidence="3" id="KW-1133">Transmembrane helix</keyword>
<dbReference type="EMBL" id="GL379791">
    <property type="protein sequence ID" value="EGT52182.1"/>
    <property type="molecule type" value="Genomic_DNA"/>
</dbReference>
<dbReference type="eggNOG" id="ENOG502TIQP">
    <property type="taxonomic scope" value="Eukaryota"/>
</dbReference>
<evidence type="ECO:0000313" key="4">
    <source>
        <dbReference type="EMBL" id="EGT52182.1"/>
    </source>
</evidence>
<organism evidence="5">
    <name type="scientific">Caenorhabditis brenneri</name>
    <name type="common">Nematode worm</name>
    <dbReference type="NCBI Taxonomy" id="135651"/>
    <lineage>
        <taxon>Eukaryota</taxon>
        <taxon>Metazoa</taxon>
        <taxon>Ecdysozoa</taxon>
        <taxon>Nematoda</taxon>
        <taxon>Chromadorea</taxon>
        <taxon>Rhabditida</taxon>
        <taxon>Rhabditina</taxon>
        <taxon>Rhabditomorpha</taxon>
        <taxon>Rhabditoidea</taxon>
        <taxon>Rhabditidae</taxon>
        <taxon>Peloderinae</taxon>
        <taxon>Caenorhabditis</taxon>
    </lineage>
</organism>
<proteinExistence type="predicted"/>
<dbReference type="HOGENOM" id="CLU_554583_0_0_1"/>
<feature type="region of interest" description="Disordered" evidence="2">
    <location>
        <begin position="169"/>
        <end position="196"/>
    </location>
</feature>
<feature type="coiled-coil region" evidence="1">
    <location>
        <begin position="209"/>
        <end position="243"/>
    </location>
</feature>
<feature type="compositionally biased region" description="Basic residues" evidence="2">
    <location>
        <begin position="427"/>
        <end position="445"/>
    </location>
</feature>
<evidence type="ECO:0000313" key="5">
    <source>
        <dbReference type="Proteomes" id="UP000008068"/>
    </source>
</evidence>
<evidence type="ECO:0000256" key="3">
    <source>
        <dbReference type="SAM" id="Phobius"/>
    </source>
</evidence>
<dbReference type="OrthoDB" id="10640886at2759"/>
<gene>
    <name evidence="4" type="ORF">CAEBREN_07091</name>
</gene>
<keyword evidence="3" id="KW-0812">Transmembrane</keyword>
<protein>
    <submittedName>
        <fullName evidence="4">Uncharacterized protein</fullName>
    </submittedName>
</protein>
<evidence type="ECO:0000256" key="2">
    <source>
        <dbReference type="SAM" id="MobiDB-lite"/>
    </source>
</evidence>
<dbReference type="AlphaFoldDB" id="G0MEQ3"/>
<evidence type="ECO:0000256" key="1">
    <source>
        <dbReference type="SAM" id="Coils"/>
    </source>
</evidence>
<feature type="compositionally biased region" description="Basic and acidic residues" evidence="2">
    <location>
        <begin position="458"/>
        <end position="474"/>
    </location>
</feature>
<keyword evidence="3" id="KW-0472">Membrane</keyword>
<accession>G0MEQ3</accession>